<sequence>MSSAATVPTPGQSPSNVRGRDAAKKVVAAYRRSSGLPDDVTWEEIEGENLKSLTASMCFWLASRSIPSKGFDENLQPTRPDNNQRLTSDTLVYYVGLWLTQVRDMFPQHEDFKESNPKATTPWWTEMRSGFAKAASKYHISQGDDVVFGLDKMLPLYKDNKRPIGDVITNPSSIIDVKHVLMHFVSTAKSTSGINLQTRCWIALTSDCIGRGGEFRFQSYDDWIWHPAIQVLDIKWKEMKNIHVYSMGIVPDLVHWLFDFYHCIGCYFMVENGLMRTDEEIKQGKVNVVFPSIFNTVESSTSRKLTAAIRSTISGPPDVKNRYSARSLRYGAITELALHRELSVFAGCARSGHSTGTTVDDYIDDNNPAYGLQAGMARCVYQDLASNLKAKIEVPRLEALGVEVAASVDELLSKVFIVHVPHFKKGQGKLHGVLRICLASLILYYPDVAKECGGGGNIICTSLNKAAREAQIFDHRYGHTSPEALLGEWSKLIASDLASRRMPTPVINADLVSLAAGLNQALSMLTGLTNQMQSLAQHNENLEKKIATQSSELASLREDSRKSAIKLSVLKTPQHSGRKRAKSENTYVNVISPAVLFQSDEVTRAAIAAPHAPAVGKKDPPKPQLTEVLLAARTVQQKTSQPLMQKTDFLDLLLEHRETLYLEKLHETPIAPHCQRSALRYCFELLDYVVKHDETAKVELQSFHQRSTSREEYMILGKSLVGKCMVQMLKFEGTQPDLEGQLRAKGRKPSTTYRGLGERVGNYKNQLIRKRKEGDSNLQLEKHQQELMLMVEAHGGSRCCRHSPGPKVCAFLLFKNDWKEWLRSG</sequence>
<accession>A0A9K3LXL5</accession>
<gene>
    <name evidence="3" type="ORF">IV203_028086</name>
</gene>
<evidence type="ECO:0000256" key="2">
    <source>
        <dbReference type="SAM" id="MobiDB-lite"/>
    </source>
</evidence>
<reference evidence="3" key="1">
    <citation type="journal article" date="2021" name="Sci. Rep.">
        <title>Diploid genomic architecture of Nitzschia inconspicua, an elite biomass production diatom.</title>
        <authorList>
            <person name="Oliver A."/>
            <person name="Podell S."/>
            <person name="Pinowska A."/>
            <person name="Traller J.C."/>
            <person name="Smith S.R."/>
            <person name="McClure R."/>
            <person name="Beliaev A."/>
            <person name="Bohutskyi P."/>
            <person name="Hill E.A."/>
            <person name="Rabines A."/>
            <person name="Zheng H."/>
            <person name="Allen L.Z."/>
            <person name="Kuo A."/>
            <person name="Grigoriev I.V."/>
            <person name="Allen A.E."/>
            <person name="Hazlebeck D."/>
            <person name="Allen E.E."/>
        </authorList>
    </citation>
    <scope>NUCLEOTIDE SEQUENCE</scope>
    <source>
        <strain evidence="3">Hildebrandi</strain>
    </source>
</reference>
<evidence type="ECO:0000313" key="4">
    <source>
        <dbReference type="Proteomes" id="UP000693970"/>
    </source>
</evidence>
<proteinExistence type="predicted"/>
<evidence type="ECO:0008006" key="5">
    <source>
        <dbReference type="Google" id="ProtNLM"/>
    </source>
</evidence>
<keyword evidence="4" id="KW-1185">Reference proteome</keyword>
<evidence type="ECO:0000256" key="1">
    <source>
        <dbReference type="SAM" id="Coils"/>
    </source>
</evidence>
<keyword evidence="1" id="KW-0175">Coiled coil</keyword>
<name>A0A9K3LXL5_9STRA</name>
<dbReference type="EMBL" id="JAGRRH010000005">
    <property type="protein sequence ID" value="KAG7370340.1"/>
    <property type="molecule type" value="Genomic_DNA"/>
</dbReference>
<dbReference type="Proteomes" id="UP000693970">
    <property type="component" value="Unassembled WGS sequence"/>
</dbReference>
<organism evidence="3 4">
    <name type="scientific">Nitzschia inconspicua</name>
    <dbReference type="NCBI Taxonomy" id="303405"/>
    <lineage>
        <taxon>Eukaryota</taxon>
        <taxon>Sar</taxon>
        <taxon>Stramenopiles</taxon>
        <taxon>Ochrophyta</taxon>
        <taxon>Bacillariophyta</taxon>
        <taxon>Bacillariophyceae</taxon>
        <taxon>Bacillariophycidae</taxon>
        <taxon>Bacillariales</taxon>
        <taxon>Bacillariaceae</taxon>
        <taxon>Nitzschia</taxon>
    </lineage>
</organism>
<feature type="region of interest" description="Disordered" evidence="2">
    <location>
        <begin position="1"/>
        <end position="21"/>
    </location>
</feature>
<protein>
    <recommendedName>
        <fullName evidence="5">Ndc10 domain-containing protein</fullName>
    </recommendedName>
</protein>
<feature type="coiled-coil region" evidence="1">
    <location>
        <begin position="525"/>
        <end position="559"/>
    </location>
</feature>
<comment type="caution">
    <text evidence="3">The sequence shown here is derived from an EMBL/GenBank/DDBJ whole genome shotgun (WGS) entry which is preliminary data.</text>
</comment>
<evidence type="ECO:0000313" key="3">
    <source>
        <dbReference type="EMBL" id="KAG7370340.1"/>
    </source>
</evidence>
<feature type="compositionally biased region" description="Polar residues" evidence="2">
    <location>
        <begin position="1"/>
        <end position="16"/>
    </location>
</feature>
<reference evidence="3" key="2">
    <citation type="submission" date="2021-04" db="EMBL/GenBank/DDBJ databases">
        <authorList>
            <person name="Podell S."/>
        </authorList>
    </citation>
    <scope>NUCLEOTIDE SEQUENCE</scope>
    <source>
        <strain evidence="3">Hildebrandi</strain>
    </source>
</reference>
<dbReference type="AlphaFoldDB" id="A0A9K3LXL5"/>